<dbReference type="PRINTS" id="PR00080">
    <property type="entry name" value="SDRFAMILY"/>
</dbReference>
<comment type="caution">
    <text evidence="3">The sequence shown here is derived from an EMBL/GenBank/DDBJ whole genome shotgun (WGS) entry which is preliminary data.</text>
</comment>
<evidence type="ECO:0000256" key="1">
    <source>
        <dbReference type="ARBA" id="ARBA00006484"/>
    </source>
</evidence>
<comment type="similarity">
    <text evidence="1">Belongs to the short-chain dehydrogenases/reductases (SDR) family.</text>
</comment>
<dbReference type="Proteomes" id="UP000634476">
    <property type="component" value="Unassembled WGS sequence"/>
</dbReference>
<dbReference type="PANTHER" id="PTHR42760:SF5">
    <property type="entry name" value="2-DEHYDRO-3-DEOXY-D-GLUCONATE 5-DEHYDROGENASE"/>
    <property type="match status" value="1"/>
</dbReference>
<organism evidence="3 4">
    <name type="scientific">Planobispora takensis</name>
    <dbReference type="NCBI Taxonomy" id="1367882"/>
    <lineage>
        <taxon>Bacteria</taxon>
        <taxon>Bacillati</taxon>
        <taxon>Actinomycetota</taxon>
        <taxon>Actinomycetes</taxon>
        <taxon>Streptosporangiales</taxon>
        <taxon>Streptosporangiaceae</taxon>
        <taxon>Planobispora</taxon>
    </lineage>
</organism>
<evidence type="ECO:0000313" key="4">
    <source>
        <dbReference type="Proteomes" id="UP000634476"/>
    </source>
</evidence>
<dbReference type="Pfam" id="PF13561">
    <property type="entry name" value="adh_short_C2"/>
    <property type="match status" value="1"/>
</dbReference>
<dbReference type="PROSITE" id="PS00061">
    <property type="entry name" value="ADH_SHORT"/>
    <property type="match status" value="1"/>
</dbReference>
<accession>A0A8J3SUM2</accession>
<evidence type="ECO:0000256" key="2">
    <source>
        <dbReference type="ARBA" id="ARBA00023002"/>
    </source>
</evidence>
<dbReference type="AlphaFoldDB" id="A0A8J3SUM2"/>
<dbReference type="InterPro" id="IPR036291">
    <property type="entry name" value="NAD(P)-bd_dom_sf"/>
</dbReference>
<dbReference type="InterPro" id="IPR020904">
    <property type="entry name" value="Sc_DH/Rdtase_CS"/>
</dbReference>
<proteinExistence type="inferred from homology"/>
<evidence type="ECO:0000313" key="3">
    <source>
        <dbReference type="EMBL" id="GIH98679.1"/>
    </source>
</evidence>
<dbReference type="FunFam" id="3.40.50.720:FF:000084">
    <property type="entry name" value="Short-chain dehydrogenase reductase"/>
    <property type="match status" value="1"/>
</dbReference>
<keyword evidence="4" id="KW-1185">Reference proteome</keyword>
<name>A0A8J3SUM2_9ACTN</name>
<dbReference type="GO" id="GO:0016616">
    <property type="term" value="F:oxidoreductase activity, acting on the CH-OH group of donors, NAD or NADP as acceptor"/>
    <property type="evidence" value="ECO:0007669"/>
    <property type="project" value="TreeGrafter"/>
</dbReference>
<dbReference type="Gene3D" id="3.40.50.720">
    <property type="entry name" value="NAD(P)-binding Rossmann-like Domain"/>
    <property type="match status" value="1"/>
</dbReference>
<dbReference type="InterPro" id="IPR002347">
    <property type="entry name" value="SDR_fam"/>
</dbReference>
<dbReference type="PRINTS" id="PR00081">
    <property type="entry name" value="GDHRDH"/>
</dbReference>
<dbReference type="RefSeq" id="WP_203873157.1">
    <property type="nucleotide sequence ID" value="NZ_BOOK01000004.1"/>
</dbReference>
<dbReference type="EMBL" id="BOOK01000004">
    <property type="protein sequence ID" value="GIH98679.1"/>
    <property type="molecule type" value="Genomic_DNA"/>
</dbReference>
<keyword evidence="2" id="KW-0560">Oxidoreductase</keyword>
<reference evidence="3" key="1">
    <citation type="submission" date="2021-01" db="EMBL/GenBank/DDBJ databases">
        <title>Whole genome shotgun sequence of Planobispora takensis NBRC 109077.</title>
        <authorList>
            <person name="Komaki H."/>
            <person name="Tamura T."/>
        </authorList>
    </citation>
    <scope>NUCLEOTIDE SEQUENCE</scope>
    <source>
        <strain evidence="3">NBRC 109077</strain>
    </source>
</reference>
<dbReference type="SUPFAM" id="SSF51735">
    <property type="entry name" value="NAD(P)-binding Rossmann-fold domains"/>
    <property type="match status" value="1"/>
</dbReference>
<dbReference type="PANTHER" id="PTHR42760">
    <property type="entry name" value="SHORT-CHAIN DEHYDROGENASES/REDUCTASES FAMILY MEMBER"/>
    <property type="match status" value="1"/>
</dbReference>
<gene>
    <name evidence="3" type="primary">kduD_1</name>
    <name evidence="3" type="ORF">Pta02_06880</name>
</gene>
<protein>
    <submittedName>
        <fullName evidence="3">2-dehydro-3-deoxy-D-gluconate 5-dehydrogenase</fullName>
    </submittedName>
</protein>
<sequence>MPAPGEMFSLEGRTALVTGARTGIGRALAVGLAEAGADMVLHGRDDDLDEVEAEVRKTGRQVSRWVLDLSRPGRIPEAAAALGRIDVLVNNAGVIRRAPAAEHSYADFRQVLDVDLDAVFLLSKAVGAGMLARGTGKIITIASMLSFQGGLNVPGYTAAKHAVAGLTKALAVEWAASGVQVNAIAPGYIATGNTERLRADPVRETEIRGRIPAGRWGVPGDLVGAAVFLASGASDYVNGHVLAVDGGWLAR</sequence>